<dbReference type="PANTHER" id="PTHR43162:SF1">
    <property type="entry name" value="PRESTALK A DIFFERENTIATION PROTEIN A"/>
    <property type="match status" value="1"/>
</dbReference>
<feature type="domain" description="NmrA-like" evidence="1">
    <location>
        <begin position="3"/>
        <end position="233"/>
    </location>
</feature>
<accession>A0A679IYJ8</accession>
<dbReference type="GO" id="GO:0016491">
    <property type="term" value="F:oxidoreductase activity"/>
    <property type="evidence" value="ECO:0007669"/>
    <property type="project" value="UniProtKB-KW"/>
</dbReference>
<dbReference type="EMBL" id="LR743507">
    <property type="protein sequence ID" value="CAA2104963.1"/>
    <property type="molecule type" value="Genomic_DNA"/>
</dbReference>
<dbReference type="SUPFAM" id="SSF51735">
    <property type="entry name" value="NAD(P)-binding Rossmann-fold domains"/>
    <property type="match status" value="1"/>
</dbReference>
<evidence type="ECO:0000313" key="2">
    <source>
        <dbReference type="EMBL" id="CAA2104963.1"/>
    </source>
</evidence>
<dbReference type="InterPro" id="IPR008030">
    <property type="entry name" value="NmrA-like"/>
</dbReference>
<organism evidence="2">
    <name type="scientific">Variovorax paradoxus</name>
    <dbReference type="NCBI Taxonomy" id="34073"/>
    <lineage>
        <taxon>Bacteria</taxon>
        <taxon>Pseudomonadati</taxon>
        <taxon>Pseudomonadota</taxon>
        <taxon>Betaproteobacteria</taxon>
        <taxon>Burkholderiales</taxon>
        <taxon>Comamonadaceae</taxon>
        <taxon>Variovorax</taxon>
    </lineage>
</organism>
<dbReference type="AlphaFoldDB" id="A0A679IYJ8"/>
<reference evidence="2" key="1">
    <citation type="submission" date="2019-12" db="EMBL/GenBank/DDBJ databases">
        <authorList>
            <person name="Cremers G."/>
        </authorList>
    </citation>
    <scope>NUCLEOTIDE SEQUENCE</scope>
    <source>
        <strain evidence="2">Vvax</strain>
    </source>
</reference>
<dbReference type="Gene3D" id="3.90.25.10">
    <property type="entry name" value="UDP-galactose 4-epimerase, domain 1"/>
    <property type="match status" value="1"/>
</dbReference>
<name>A0A679IYJ8_VARPD</name>
<gene>
    <name evidence="2" type="primary">azoB_1</name>
    <name evidence="2" type="ORF">VVAX_03021</name>
</gene>
<keyword evidence="2" id="KW-0560">Oxidoreductase</keyword>
<evidence type="ECO:0000259" key="1">
    <source>
        <dbReference type="Pfam" id="PF05368"/>
    </source>
</evidence>
<dbReference type="InterPro" id="IPR051604">
    <property type="entry name" value="Ergot_Alk_Oxidoreductase"/>
</dbReference>
<proteinExistence type="predicted"/>
<dbReference type="PANTHER" id="PTHR43162">
    <property type="match status" value="1"/>
</dbReference>
<dbReference type="Pfam" id="PF05368">
    <property type="entry name" value="NmrA"/>
    <property type="match status" value="1"/>
</dbReference>
<protein>
    <submittedName>
        <fullName evidence="2">NAD(P)H azoreductase</fullName>
        <ecNumber evidence="2">1.7.-.-</ecNumber>
    </submittedName>
</protein>
<dbReference type="EC" id="1.7.-.-" evidence="2"/>
<dbReference type="Gene3D" id="3.40.50.720">
    <property type="entry name" value="NAD(P)-binding Rossmann-like Domain"/>
    <property type="match status" value="1"/>
</dbReference>
<dbReference type="RefSeq" id="WP_339090618.1">
    <property type="nucleotide sequence ID" value="NZ_LR743507.1"/>
</dbReference>
<dbReference type="InterPro" id="IPR036291">
    <property type="entry name" value="NAD(P)-bd_dom_sf"/>
</dbReference>
<sequence>MYAITGITGQVGGAAARALLSAGQPVRAVVRDAGKGHAWAGLGCDVAVAGMNDAQALSRAFAGTKGVFVLPPSNFDPEPGFPEARAENAAVREALDATRPPRVVCLSTVGAQAAQPNLLSQRTLMEEALRTLPIPVTFLRPAWFLENLRWDIAQAREQGVLSSYLQPLDRAIPMVATADVGRVAAELLMQPGDVPRIVELEGPQRLTQHAVADALAQVLGRPVRAEAVPRETWGAVFRAQGMRDPVPRIQMLDGFNEGWIRFEGADDSVRKGSVGVAAVIRSLLG</sequence>